<sequence>MSRYMLVWTLVPPRPRRQTRFGLGHRHFRILGLALLIMLGLALVNSQFTVPRSWRRHLVVRASKPYKSPTFRQHRLRHQALLKADAKHEGLGRLQRIAPSKTPPATDSLKGVGNSSFVVSKLMEKSPSPVNGTLPPTDERIFKFSGSDKSSKSDLSKGKGFIFLNNLLKKNASLQVQKNERGPFKVSQKIVSAGDAVPLRVDINNTNDKSEKTTRSLESILHQPSQTPKAFDRPTDGASPSVTQKSPASTGSPKLNTAITYTQASNPPYLVNMSPKVEKENATSPSAKKRPAFFGDQPQPSLVSSLAVDKTELEKPEAVQTRKAFIQNDPALVSNKKQFPLISSSALINISFSSPHEEETGLKVPLLNLLIKPYFQRN</sequence>
<dbReference type="Proteomes" id="UP000694888">
    <property type="component" value="Unplaced"/>
</dbReference>
<dbReference type="RefSeq" id="XP_005106716.1">
    <property type="nucleotide sequence ID" value="XM_005106659.2"/>
</dbReference>
<gene>
    <name evidence="3" type="primary">LOC101858964</name>
</gene>
<protein>
    <submittedName>
        <fullName evidence="3">Uncharacterized protein LOC101858964</fullName>
    </submittedName>
</protein>
<evidence type="ECO:0000313" key="3">
    <source>
        <dbReference type="RefSeq" id="XP_005106716.1"/>
    </source>
</evidence>
<evidence type="ECO:0000256" key="1">
    <source>
        <dbReference type="SAM" id="MobiDB-lite"/>
    </source>
</evidence>
<feature type="compositionally biased region" description="Polar residues" evidence="1">
    <location>
        <begin position="238"/>
        <end position="255"/>
    </location>
</feature>
<feature type="region of interest" description="Disordered" evidence="1">
    <location>
        <begin position="204"/>
        <end position="255"/>
    </location>
</feature>
<organism evidence="2 3">
    <name type="scientific">Aplysia californica</name>
    <name type="common">California sea hare</name>
    <dbReference type="NCBI Taxonomy" id="6500"/>
    <lineage>
        <taxon>Eukaryota</taxon>
        <taxon>Metazoa</taxon>
        <taxon>Spiralia</taxon>
        <taxon>Lophotrochozoa</taxon>
        <taxon>Mollusca</taxon>
        <taxon>Gastropoda</taxon>
        <taxon>Heterobranchia</taxon>
        <taxon>Euthyneura</taxon>
        <taxon>Tectipleura</taxon>
        <taxon>Aplysiida</taxon>
        <taxon>Aplysioidea</taxon>
        <taxon>Aplysiidae</taxon>
        <taxon>Aplysia</taxon>
    </lineage>
</organism>
<feature type="region of interest" description="Disordered" evidence="1">
    <location>
        <begin position="277"/>
        <end position="298"/>
    </location>
</feature>
<evidence type="ECO:0000313" key="2">
    <source>
        <dbReference type="Proteomes" id="UP000694888"/>
    </source>
</evidence>
<name>A0ABM0K1S4_APLCA</name>
<proteinExistence type="predicted"/>
<reference evidence="3" key="1">
    <citation type="submission" date="2025-08" db="UniProtKB">
        <authorList>
            <consortium name="RefSeq"/>
        </authorList>
    </citation>
    <scope>IDENTIFICATION</scope>
</reference>
<accession>A0ABM0K1S4</accession>
<dbReference type="GeneID" id="101858964"/>
<keyword evidence="2" id="KW-1185">Reference proteome</keyword>